<dbReference type="SMART" id="SM00181">
    <property type="entry name" value="EGF"/>
    <property type="match status" value="2"/>
</dbReference>
<dbReference type="PROSITE" id="PS50026">
    <property type="entry name" value="EGF_3"/>
    <property type="match status" value="1"/>
</dbReference>
<dbReference type="SUPFAM" id="SSF57196">
    <property type="entry name" value="EGF/Laminin"/>
    <property type="match status" value="2"/>
</dbReference>
<feature type="disulfide bond" evidence="5">
    <location>
        <begin position="8"/>
        <end position="18"/>
    </location>
</feature>
<keyword evidence="2" id="KW-0732">Signal</keyword>
<dbReference type="InterPro" id="IPR000742">
    <property type="entry name" value="EGF"/>
</dbReference>
<protein>
    <submittedName>
        <fullName evidence="8">EGF-like domain-containing protein</fullName>
    </submittedName>
</protein>
<keyword evidence="7" id="KW-1185">Reference proteome</keyword>
<feature type="domain" description="EGF-like" evidence="6">
    <location>
        <begin position="4"/>
        <end position="41"/>
    </location>
</feature>
<dbReference type="AlphaFoldDB" id="A0A0N5AL86"/>
<keyword evidence="3" id="KW-0677">Repeat</keyword>
<dbReference type="InterPro" id="IPR018097">
    <property type="entry name" value="EGF_Ca-bd_CS"/>
</dbReference>
<dbReference type="PROSITE" id="PS01187">
    <property type="entry name" value="EGF_CA"/>
    <property type="match status" value="1"/>
</dbReference>
<organism evidence="7 8">
    <name type="scientific">Syphacia muris</name>
    <dbReference type="NCBI Taxonomy" id="451379"/>
    <lineage>
        <taxon>Eukaryota</taxon>
        <taxon>Metazoa</taxon>
        <taxon>Ecdysozoa</taxon>
        <taxon>Nematoda</taxon>
        <taxon>Chromadorea</taxon>
        <taxon>Rhabditida</taxon>
        <taxon>Spirurina</taxon>
        <taxon>Oxyuridomorpha</taxon>
        <taxon>Oxyuroidea</taxon>
        <taxon>Oxyuridae</taxon>
        <taxon>Syphacia</taxon>
    </lineage>
</organism>
<evidence type="ECO:0000256" key="2">
    <source>
        <dbReference type="ARBA" id="ARBA00022729"/>
    </source>
</evidence>
<dbReference type="FunFam" id="2.10.25.10:FF:000038">
    <property type="entry name" value="Fibrillin 2"/>
    <property type="match status" value="1"/>
</dbReference>
<dbReference type="InterPro" id="IPR001881">
    <property type="entry name" value="EGF-like_Ca-bd_dom"/>
</dbReference>
<evidence type="ECO:0000256" key="3">
    <source>
        <dbReference type="ARBA" id="ARBA00022737"/>
    </source>
</evidence>
<accession>A0A0N5AL86</accession>
<keyword evidence="1 5" id="KW-0245">EGF-like domain</keyword>
<dbReference type="InterPro" id="IPR052235">
    <property type="entry name" value="Nephronectin_domain"/>
</dbReference>
<comment type="caution">
    <text evidence="5">Lacks conserved residue(s) required for the propagation of feature annotation.</text>
</comment>
<name>A0A0N5AL86_9BILA</name>
<dbReference type="PROSITE" id="PS01186">
    <property type="entry name" value="EGF_2"/>
    <property type="match status" value="1"/>
</dbReference>
<dbReference type="PANTHER" id="PTHR24050:SF28">
    <property type="entry name" value="UROMODULIN-LIKE"/>
    <property type="match status" value="1"/>
</dbReference>
<reference evidence="8" key="1">
    <citation type="submission" date="2017-02" db="UniProtKB">
        <authorList>
            <consortium name="WormBaseParasite"/>
        </authorList>
    </citation>
    <scope>IDENTIFICATION</scope>
</reference>
<dbReference type="PANTHER" id="PTHR24050">
    <property type="entry name" value="PA14 DOMAIN-CONTAINING PROTEIN"/>
    <property type="match status" value="1"/>
</dbReference>
<evidence type="ECO:0000256" key="5">
    <source>
        <dbReference type="PROSITE-ProRule" id="PRU00076"/>
    </source>
</evidence>
<evidence type="ECO:0000259" key="6">
    <source>
        <dbReference type="PROSITE" id="PS50026"/>
    </source>
</evidence>
<keyword evidence="4 5" id="KW-1015">Disulfide bond</keyword>
<dbReference type="Proteomes" id="UP000046393">
    <property type="component" value="Unplaced"/>
</dbReference>
<dbReference type="CDD" id="cd00054">
    <property type="entry name" value="EGF_CA"/>
    <property type="match status" value="1"/>
</dbReference>
<dbReference type="STRING" id="451379.A0A0N5AL86"/>
<dbReference type="InterPro" id="IPR000152">
    <property type="entry name" value="EGF-type_Asp/Asn_hydroxyl_site"/>
</dbReference>
<dbReference type="Gene3D" id="2.10.25.10">
    <property type="entry name" value="Laminin"/>
    <property type="match status" value="2"/>
</dbReference>
<proteinExistence type="predicted"/>
<dbReference type="Pfam" id="PF07645">
    <property type="entry name" value="EGF_CA"/>
    <property type="match status" value="2"/>
</dbReference>
<evidence type="ECO:0000256" key="1">
    <source>
        <dbReference type="ARBA" id="ARBA00022536"/>
    </source>
</evidence>
<dbReference type="PROSITE" id="PS00010">
    <property type="entry name" value="ASX_HYDROXYL"/>
    <property type="match status" value="1"/>
</dbReference>
<dbReference type="SMART" id="SM00179">
    <property type="entry name" value="EGF_CA"/>
    <property type="match status" value="2"/>
</dbReference>
<dbReference type="InterPro" id="IPR049883">
    <property type="entry name" value="NOTCH1_EGF-like"/>
</dbReference>
<dbReference type="WBParaSite" id="SMUV_0000529301-mRNA-1">
    <property type="protein sequence ID" value="SMUV_0000529301-mRNA-1"/>
    <property type="gene ID" value="SMUV_0000529301"/>
</dbReference>
<sequence>MISDIDECAFDSPCQYECYNTPGSYYCSCPDGYYLNGSRCEGKTIKKQFTALSITDKNECLEHPCADDQLCFNHYGDYECITRPCPYGYRLENL</sequence>
<evidence type="ECO:0000313" key="7">
    <source>
        <dbReference type="Proteomes" id="UP000046393"/>
    </source>
</evidence>
<dbReference type="GO" id="GO:0005509">
    <property type="term" value="F:calcium ion binding"/>
    <property type="evidence" value="ECO:0007669"/>
    <property type="project" value="InterPro"/>
</dbReference>
<evidence type="ECO:0000256" key="4">
    <source>
        <dbReference type="ARBA" id="ARBA00023157"/>
    </source>
</evidence>
<evidence type="ECO:0000313" key="8">
    <source>
        <dbReference type="WBParaSite" id="SMUV_0000529301-mRNA-1"/>
    </source>
</evidence>